<name>A0AAN7HFK3_9PEZI</name>
<gene>
    <name evidence="1" type="ORF">C8A03DRAFT_33574</name>
</gene>
<evidence type="ECO:0000313" key="1">
    <source>
        <dbReference type="EMBL" id="KAK4238384.1"/>
    </source>
</evidence>
<accession>A0AAN7HFK3</accession>
<evidence type="ECO:0000313" key="2">
    <source>
        <dbReference type="Proteomes" id="UP001303760"/>
    </source>
</evidence>
<reference evidence="1" key="2">
    <citation type="submission" date="2023-05" db="EMBL/GenBank/DDBJ databases">
        <authorList>
            <consortium name="Lawrence Berkeley National Laboratory"/>
            <person name="Steindorff A."/>
            <person name="Hensen N."/>
            <person name="Bonometti L."/>
            <person name="Westerberg I."/>
            <person name="Brannstrom I.O."/>
            <person name="Guillou S."/>
            <person name="Cros-Aarteil S."/>
            <person name="Calhoun S."/>
            <person name="Haridas S."/>
            <person name="Kuo A."/>
            <person name="Mondo S."/>
            <person name="Pangilinan J."/>
            <person name="Riley R."/>
            <person name="Labutti K."/>
            <person name="Andreopoulos B."/>
            <person name="Lipzen A."/>
            <person name="Chen C."/>
            <person name="Yanf M."/>
            <person name="Daum C."/>
            <person name="Ng V."/>
            <person name="Clum A."/>
            <person name="Ohm R."/>
            <person name="Martin F."/>
            <person name="Silar P."/>
            <person name="Natvig D."/>
            <person name="Lalanne C."/>
            <person name="Gautier V."/>
            <person name="Ament-Velasquez S.L."/>
            <person name="Kruys A."/>
            <person name="Hutchinson M.I."/>
            <person name="Powell A.J."/>
            <person name="Barry K."/>
            <person name="Miller A.N."/>
            <person name="Grigoriev I.V."/>
            <person name="Debuchy R."/>
            <person name="Gladieux P."/>
            <person name="Thoren M.H."/>
            <person name="Johannesson H."/>
        </authorList>
    </citation>
    <scope>NUCLEOTIDE SEQUENCE</scope>
    <source>
        <strain evidence="1">CBS 532.94</strain>
    </source>
</reference>
<sequence length="70" mass="7543">MSLLQAYKNLPPKSKAAFGGFLLAWGFLGLQFADKAEAKLGLTPSEADKATLERVKPRVVVVPKAEEGNK</sequence>
<dbReference type="AlphaFoldDB" id="A0AAN7HFK3"/>
<dbReference type="EMBL" id="MU860097">
    <property type="protein sequence ID" value="KAK4238384.1"/>
    <property type="molecule type" value="Genomic_DNA"/>
</dbReference>
<keyword evidence="2" id="KW-1185">Reference proteome</keyword>
<organism evidence="1 2">
    <name type="scientific">Achaetomium macrosporum</name>
    <dbReference type="NCBI Taxonomy" id="79813"/>
    <lineage>
        <taxon>Eukaryota</taxon>
        <taxon>Fungi</taxon>
        <taxon>Dikarya</taxon>
        <taxon>Ascomycota</taxon>
        <taxon>Pezizomycotina</taxon>
        <taxon>Sordariomycetes</taxon>
        <taxon>Sordariomycetidae</taxon>
        <taxon>Sordariales</taxon>
        <taxon>Chaetomiaceae</taxon>
        <taxon>Achaetomium</taxon>
    </lineage>
</organism>
<dbReference type="Proteomes" id="UP001303760">
    <property type="component" value="Unassembled WGS sequence"/>
</dbReference>
<proteinExistence type="predicted"/>
<reference evidence="1" key="1">
    <citation type="journal article" date="2023" name="Mol. Phylogenet. Evol.">
        <title>Genome-scale phylogeny and comparative genomics of the fungal order Sordariales.</title>
        <authorList>
            <person name="Hensen N."/>
            <person name="Bonometti L."/>
            <person name="Westerberg I."/>
            <person name="Brannstrom I.O."/>
            <person name="Guillou S."/>
            <person name="Cros-Aarteil S."/>
            <person name="Calhoun S."/>
            <person name="Haridas S."/>
            <person name="Kuo A."/>
            <person name="Mondo S."/>
            <person name="Pangilinan J."/>
            <person name="Riley R."/>
            <person name="LaButti K."/>
            <person name="Andreopoulos B."/>
            <person name="Lipzen A."/>
            <person name="Chen C."/>
            <person name="Yan M."/>
            <person name="Daum C."/>
            <person name="Ng V."/>
            <person name="Clum A."/>
            <person name="Steindorff A."/>
            <person name="Ohm R.A."/>
            <person name="Martin F."/>
            <person name="Silar P."/>
            <person name="Natvig D.O."/>
            <person name="Lalanne C."/>
            <person name="Gautier V."/>
            <person name="Ament-Velasquez S.L."/>
            <person name="Kruys A."/>
            <person name="Hutchinson M.I."/>
            <person name="Powell A.J."/>
            <person name="Barry K."/>
            <person name="Miller A.N."/>
            <person name="Grigoriev I.V."/>
            <person name="Debuchy R."/>
            <person name="Gladieux P."/>
            <person name="Hiltunen Thoren M."/>
            <person name="Johannesson H."/>
        </authorList>
    </citation>
    <scope>NUCLEOTIDE SEQUENCE</scope>
    <source>
        <strain evidence="1">CBS 532.94</strain>
    </source>
</reference>
<comment type="caution">
    <text evidence="1">The sequence shown here is derived from an EMBL/GenBank/DDBJ whole genome shotgun (WGS) entry which is preliminary data.</text>
</comment>
<protein>
    <submittedName>
        <fullName evidence="1">Uncharacterized protein</fullName>
    </submittedName>
</protein>